<feature type="domain" description="Sec16 Sec23-binding" evidence="6">
    <location>
        <begin position="30"/>
        <end position="112"/>
    </location>
</feature>
<evidence type="ECO:0000313" key="8">
    <source>
        <dbReference type="Proteomes" id="UP001157418"/>
    </source>
</evidence>
<dbReference type="InterPro" id="IPR042101">
    <property type="entry name" value="SRP54_N_sf"/>
</dbReference>
<comment type="caution">
    <text evidence="7">The sequence shown here is derived from an EMBL/GenBank/DDBJ whole genome shotgun (WGS) entry which is preliminary data.</text>
</comment>
<evidence type="ECO:0000256" key="4">
    <source>
        <dbReference type="ARBA" id="ARBA00022824"/>
    </source>
</evidence>
<keyword evidence="5" id="KW-0931">ER-Golgi transport</keyword>
<evidence type="ECO:0000313" key="7">
    <source>
        <dbReference type="EMBL" id="CAH1422836.1"/>
    </source>
</evidence>
<dbReference type="Pfam" id="PF12931">
    <property type="entry name" value="TPR_Sec16"/>
    <property type="match status" value="1"/>
</dbReference>
<keyword evidence="3" id="KW-0813">Transport</keyword>
<dbReference type="GO" id="GO:0012507">
    <property type="term" value="C:ER to Golgi transport vesicle membrane"/>
    <property type="evidence" value="ECO:0007669"/>
    <property type="project" value="TreeGrafter"/>
</dbReference>
<sequence>MAKNVDEEIAEKLYESVAVSPVGKKLASFTRVSSTVQAQFGANVMIDDWEENLDMITANRTKDDELVLIHLGDCLWKETSNIIAAQICYLVAEAKFEAYSNNARLYLIGADH</sequence>
<protein>
    <recommendedName>
        <fullName evidence="6">Sec16 Sec23-binding domain-containing protein</fullName>
    </recommendedName>
</protein>
<gene>
    <name evidence="7" type="ORF">LVIROSA_LOCUS10143</name>
</gene>
<evidence type="ECO:0000256" key="2">
    <source>
        <dbReference type="ARBA" id="ARBA00005927"/>
    </source>
</evidence>
<accession>A0AAU9MBC4</accession>
<organism evidence="7 8">
    <name type="scientific">Lactuca virosa</name>
    <dbReference type="NCBI Taxonomy" id="75947"/>
    <lineage>
        <taxon>Eukaryota</taxon>
        <taxon>Viridiplantae</taxon>
        <taxon>Streptophyta</taxon>
        <taxon>Embryophyta</taxon>
        <taxon>Tracheophyta</taxon>
        <taxon>Spermatophyta</taxon>
        <taxon>Magnoliopsida</taxon>
        <taxon>eudicotyledons</taxon>
        <taxon>Gunneridae</taxon>
        <taxon>Pentapetalae</taxon>
        <taxon>asterids</taxon>
        <taxon>campanulids</taxon>
        <taxon>Asterales</taxon>
        <taxon>Asteraceae</taxon>
        <taxon>Cichorioideae</taxon>
        <taxon>Cichorieae</taxon>
        <taxon>Lactucinae</taxon>
        <taxon>Lactuca</taxon>
    </lineage>
</organism>
<dbReference type="Gene3D" id="1.20.120.140">
    <property type="entry name" value="Signal recognition particle SRP54, nucleotide-binding domain"/>
    <property type="match status" value="1"/>
</dbReference>
<dbReference type="InterPro" id="IPR024298">
    <property type="entry name" value="Sec16_Sec23-bd"/>
</dbReference>
<dbReference type="PANTHER" id="PTHR13402">
    <property type="entry name" value="RGPR-RELATED"/>
    <property type="match status" value="1"/>
</dbReference>
<dbReference type="GO" id="GO:0016192">
    <property type="term" value="P:vesicle-mediated transport"/>
    <property type="evidence" value="ECO:0007669"/>
    <property type="project" value="UniProtKB-KW"/>
</dbReference>
<dbReference type="EMBL" id="CAKMRJ010001112">
    <property type="protein sequence ID" value="CAH1422836.1"/>
    <property type="molecule type" value="Genomic_DNA"/>
</dbReference>
<keyword evidence="4" id="KW-0256">Endoplasmic reticulum</keyword>
<dbReference type="AlphaFoldDB" id="A0AAU9MBC4"/>
<dbReference type="GO" id="GO:0070973">
    <property type="term" value="P:protein localization to endoplasmic reticulum exit site"/>
    <property type="evidence" value="ECO:0007669"/>
    <property type="project" value="TreeGrafter"/>
</dbReference>
<reference evidence="7 8" key="1">
    <citation type="submission" date="2022-01" db="EMBL/GenBank/DDBJ databases">
        <authorList>
            <person name="Xiong W."/>
            <person name="Schranz E."/>
        </authorList>
    </citation>
    <scope>NUCLEOTIDE SEQUENCE [LARGE SCALE GENOMIC DNA]</scope>
</reference>
<dbReference type="GO" id="GO:0007030">
    <property type="term" value="P:Golgi organization"/>
    <property type="evidence" value="ECO:0007669"/>
    <property type="project" value="TreeGrafter"/>
</dbReference>
<evidence type="ECO:0000256" key="3">
    <source>
        <dbReference type="ARBA" id="ARBA00022448"/>
    </source>
</evidence>
<comment type="similarity">
    <text evidence="2">Belongs to the SEC16 family.</text>
</comment>
<evidence type="ECO:0000256" key="5">
    <source>
        <dbReference type="ARBA" id="ARBA00022892"/>
    </source>
</evidence>
<comment type="subcellular location">
    <subcellularLocation>
        <location evidence="1">Endoplasmic reticulum</location>
    </subcellularLocation>
</comment>
<name>A0AAU9MBC4_9ASTR</name>
<dbReference type="GO" id="GO:0070971">
    <property type="term" value="C:endoplasmic reticulum exit site"/>
    <property type="evidence" value="ECO:0007669"/>
    <property type="project" value="TreeGrafter"/>
</dbReference>
<dbReference type="PANTHER" id="PTHR13402:SF6">
    <property type="entry name" value="SECRETORY 16, ISOFORM I"/>
    <property type="match status" value="1"/>
</dbReference>
<dbReference type="Proteomes" id="UP001157418">
    <property type="component" value="Unassembled WGS sequence"/>
</dbReference>
<evidence type="ECO:0000256" key="1">
    <source>
        <dbReference type="ARBA" id="ARBA00004240"/>
    </source>
</evidence>
<evidence type="ECO:0000259" key="6">
    <source>
        <dbReference type="Pfam" id="PF12931"/>
    </source>
</evidence>
<proteinExistence type="inferred from homology"/>
<keyword evidence="8" id="KW-1185">Reference proteome</keyword>